<dbReference type="AlphaFoldDB" id="A0A5C8Z614"/>
<sequence>MNKRFALVAVGAALALGLSACGGGGAGSTAPGESATSAAPADVTVGVAMPTQTSQRWIDDGNNVKAGLEKLGYKVDLQYANDDIPTQVSQLTTMINNGDKVLIVASIDGTALSSQLADAAAAGIKVISYDRLIRDTENVDFYVSFDNFKVGVQQGNSLLTGLGLLNADGSPNPSAPAGPLNVELFAGSLDDNNATFFYKGAMSVLQPYIDKGTIVIPSKQTDISQIATQQWKTDVAQKRMETLLTSSDANITLNGVLSPADIVSRGIITALTNAGYGSGGKAFPIVTGQDADIDNVKLINDGKQYSTIFKDTRKLADEAIKVTGDYLSGKEPEANNTTDYNNGKKVVPSYLLESTVVTKDNVKSVLVDSGYYTQAQVDKGQK</sequence>
<dbReference type="Proteomes" id="UP000321234">
    <property type="component" value="Unassembled WGS sequence"/>
</dbReference>
<keyword evidence="6" id="KW-1185">Reference proteome</keyword>
<accession>A0A5C8Z614</accession>
<dbReference type="Pfam" id="PF13407">
    <property type="entry name" value="Peripla_BP_4"/>
    <property type="match status" value="1"/>
</dbReference>
<feature type="chain" id="PRO_5038926978" evidence="3">
    <location>
        <begin position="21"/>
        <end position="382"/>
    </location>
</feature>
<evidence type="ECO:0000256" key="1">
    <source>
        <dbReference type="ARBA" id="ARBA00004196"/>
    </source>
</evidence>
<dbReference type="GO" id="GO:0030246">
    <property type="term" value="F:carbohydrate binding"/>
    <property type="evidence" value="ECO:0007669"/>
    <property type="project" value="TreeGrafter"/>
</dbReference>
<dbReference type="PANTHER" id="PTHR30036">
    <property type="entry name" value="D-XYLOSE-BINDING PERIPLASMIC PROTEIN"/>
    <property type="match status" value="1"/>
</dbReference>
<gene>
    <name evidence="5" type="ORF">FMM08_20560</name>
</gene>
<dbReference type="InterPro" id="IPR049784">
    <property type="entry name" value="ChvE-like"/>
</dbReference>
<dbReference type="Gene3D" id="3.40.50.2300">
    <property type="match status" value="2"/>
</dbReference>
<name>A0A5C8Z614_9ACTN</name>
<dbReference type="CDD" id="cd19994">
    <property type="entry name" value="PBP1_ChvE"/>
    <property type="match status" value="1"/>
</dbReference>
<comment type="caution">
    <text evidence="5">The sequence shown here is derived from an EMBL/GenBank/DDBJ whole genome shotgun (WGS) entry which is preliminary data.</text>
</comment>
<protein>
    <submittedName>
        <fullName evidence="5">Sugar ABC transporter substrate-binding protein</fullName>
    </submittedName>
</protein>
<dbReference type="InterPro" id="IPR050555">
    <property type="entry name" value="Bact_Solute-Bind_Prot2"/>
</dbReference>
<reference evidence="5 6" key="1">
    <citation type="submission" date="2019-07" db="EMBL/GenBank/DDBJ databases">
        <title>Quadrisphaera sp. strain DD2A genome sequencing and assembly.</title>
        <authorList>
            <person name="Kim I."/>
        </authorList>
    </citation>
    <scope>NUCLEOTIDE SEQUENCE [LARGE SCALE GENOMIC DNA]</scope>
    <source>
        <strain evidence="5 6">DD2A</strain>
    </source>
</reference>
<dbReference type="NCBIfam" id="NF040907">
    <property type="entry name" value="ChvE"/>
    <property type="match status" value="1"/>
</dbReference>
<proteinExistence type="predicted"/>
<comment type="subcellular location">
    <subcellularLocation>
        <location evidence="1">Cell envelope</location>
    </subcellularLocation>
</comment>
<dbReference type="InterPro" id="IPR025997">
    <property type="entry name" value="SBP_2_dom"/>
</dbReference>
<organism evidence="5 6">
    <name type="scientific">Quadrisphaera setariae</name>
    <dbReference type="NCBI Taxonomy" id="2593304"/>
    <lineage>
        <taxon>Bacteria</taxon>
        <taxon>Bacillati</taxon>
        <taxon>Actinomycetota</taxon>
        <taxon>Actinomycetes</taxon>
        <taxon>Kineosporiales</taxon>
        <taxon>Kineosporiaceae</taxon>
        <taxon>Quadrisphaera</taxon>
    </lineage>
</organism>
<dbReference type="SUPFAM" id="SSF53822">
    <property type="entry name" value="Periplasmic binding protein-like I"/>
    <property type="match status" value="1"/>
</dbReference>
<feature type="signal peptide" evidence="3">
    <location>
        <begin position="1"/>
        <end position="20"/>
    </location>
</feature>
<dbReference type="PANTHER" id="PTHR30036:SF1">
    <property type="entry name" value="D-XYLOSE-BINDING PERIPLASMIC PROTEIN"/>
    <property type="match status" value="1"/>
</dbReference>
<dbReference type="InterPro" id="IPR028082">
    <property type="entry name" value="Peripla_BP_I"/>
</dbReference>
<feature type="domain" description="Periplasmic binding protein" evidence="4">
    <location>
        <begin position="45"/>
        <end position="331"/>
    </location>
</feature>
<dbReference type="EMBL" id="VKAC01000015">
    <property type="protein sequence ID" value="TXR52370.1"/>
    <property type="molecule type" value="Genomic_DNA"/>
</dbReference>
<dbReference type="GO" id="GO:0030288">
    <property type="term" value="C:outer membrane-bounded periplasmic space"/>
    <property type="evidence" value="ECO:0007669"/>
    <property type="project" value="TreeGrafter"/>
</dbReference>
<evidence type="ECO:0000256" key="3">
    <source>
        <dbReference type="SAM" id="SignalP"/>
    </source>
</evidence>
<evidence type="ECO:0000313" key="5">
    <source>
        <dbReference type="EMBL" id="TXR52370.1"/>
    </source>
</evidence>
<dbReference type="RefSeq" id="WP_147928207.1">
    <property type="nucleotide sequence ID" value="NZ_VKAC01000015.1"/>
</dbReference>
<evidence type="ECO:0000259" key="4">
    <source>
        <dbReference type="Pfam" id="PF13407"/>
    </source>
</evidence>
<evidence type="ECO:0000313" key="6">
    <source>
        <dbReference type="Proteomes" id="UP000321234"/>
    </source>
</evidence>
<keyword evidence="2 3" id="KW-0732">Signal</keyword>
<dbReference type="OrthoDB" id="9773673at2"/>
<evidence type="ECO:0000256" key="2">
    <source>
        <dbReference type="ARBA" id="ARBA00022729"/>
    </source>
</evidence>
<dbReference type="PROSITE" id="PS51257">
    <property type="entry name" value="PROKAR_LIPOPROTEIN"/>
    <property type="match status" value="1"/>
</dbReference>